<protein>
    <submittedName>
        <fullName evidence="1">Uncharacterized protein</fullName>
    </submittedName>
</protein>
<sequence>MDKNTGKIFAGQAREIDYRNNATSRPMATAMPVALLQKDLTLKKTTGSLER</sequence>
<evidence type="ECO:0000313" key="1">
    <source>
        <dbReference type="EMBL" id="MFD1144401.1"/>
    </source>
</evidence>
<dbReference type="Proteomes" id="UP001597116">
    <property type="component" value="Unassembled WGS sequence"/>
</dbReference>
<dbReference type="RefSeq" id="WP_265988752.1">
    <property type="nucleotide sequence ID" value="NZ_CP110973.1"/>
</dbReference>
<gene>
    <name evidence="1" type="ORF">ACFQ4C_24960</name>
</gene>
<dbReference type="EMBL" id="JBHTLP010000021">
    <property type="protein sequence ID" value="MFD1144401.1"/>
    <property type="molecule type" value="Genomic_DNA"/>
</dbReference>
<reference evidence="2" key="1">
    <citation type="journal article" date="2019" name="Int. J. Syst. Evol. Microbiol.">
        <title>The Global Catalogue of Microorganisms (GCM) 10K type strain sequencing project: providing services to taxonomists for standard genome sequencing and annotation.</title>
        <authorList>
            <consortium name="The Broad Institute Genomics Platform"/>
            <consortium name="The Broad Institute Genome Sequencing Center for Infectious Disease"/>
            <person name="Wu L."/>
            <person name="Ma J."/>
        </authorList>
    </citation>
    <scope>NUCLEOTIDE SEQUENCE [LARGE SCALE GENOMIC DNA]</scope>
    <source>
        <strain evidence="2">CCUG 55608</strain>
    </source>
</reference>
<organism evidence="1 2">
    <name type="scientific">Larkinella insperata</name>
    <dbReference type="NCBI Taxonomy" id="332158"/>
    <lineage>
        <taxon>Bacteria</taxon>
        <taxon>Pseudomonadati</taxon>
        <taxon>Bacteroidota</taxon>
        <taxon>Cytophagia</taxon>
        <taxon>Cytophagales</taxon>
        <taxon>Spirosomataceae</taxon>
        <taxon>Larkinella</taxon>
    </lineage>
</organism>
<comment type="caution">
    <text evidence="1">The sequence shown here is derived from an EMBL/GenBank/DDBJ whole genome shotgun (WGS) entry which is preliminary data.</text>
</comment>
<accession>A0ABW3QEU2</accession>
<proteinExistence type="predicted"/>
<evidence type="ECO:0000313" key="2">
    <source>
        <dbReference type="Proteomes" id="UP001597116"/>
    </source>
</evidence>
<name>A0ABW3QEU2_9BACT</name>
<keyword evidence="2" id="KW-1185">Reference proteome</keyword>